<dbReference type="InterPro" id="IPR006439">
    <property type="entry name" value="HAD-SF_hydro_IA"/>
</dbReference>
<evidence type="ECO:0000256" key="11">
    <source>
        <dbReference type="ARBA" id="ARBA00044991"/>
    </source>
</evidence>
<evidence type="ECO:0000256" key="14">
    <source>
        <dbReference type="PIRSR" id="PIRSR610972-3"/>
    </source>
</evidence>
<feature type="binding site" evidence="13">
    <location>
        <begin position="115"/>
        <end position="119"/>
    </location>
    <ligand>
        <name>substrate</name>
    </ligand>
</feature>
<feature type="site" description="Important for catalytic activity and assists the phosphoryl transfer reaction to Asp8 by balancing charge and orienting the reacting groups" evidence="15">
    <location>
        <position position="146"/>
    </location>
</feature>
<evidence type="ECO:0000313" key="16">
    <source>
        <dbReference type="EMBL" id="KGP70932.1"/>
    </source>
</evidence>
<dbReference type="InterPro" id="IPR036412">
    <property type="entry name" value="HAD-like_sf"/>
</dbReference>
<feature type="binding site" evidence="14">
    <location>
        <position position="12"/>
    </location>
    <ligand>
        <name>Mg(2+)</name>
        <dbReference type="ChEBI" id="CHEBI:18420"/>
    </ligand>
</feature>
<evidence type="ECO:0000256" key="3">
    <source>
        <dbReference type="ARBA" id="ARBA00022490"/>
    </source>
</evidence>
<dbReference type="AlphaFoldDB" id="A0A0A2T587"/>
<dbReference type="SFLD" id="SFLDG01129">
    <property type="entry name" value="C1.5:_HAD__Beta-PGM__Phosphata"/>
    <property type="match status" value="1"/>
</dbReference>
<feature type="site" description="Important for catalytic activity and assists the phosphoryl transfer reaction to Asp8 by balancing charge and orienting the reacting groups" evidence="15">
    <location>
        <position position="115"/>
    </location>
</feature>
<comment type="caution">
    <text evidence="16">The sequence shown here is derived from an EMBL/GenBank/DDBJ whole genome shotgun (WGS) entry which is preliminary data.</text>
</comment>
<keyword evidence="7 16" id="KW-0413">Isomerase</keyword>
<dbReference type="InterPro" id="IPR051600">
    <property type="entry name" value="Beta-PGM-like"/>
</dbReference>
<evidence type="ECO:0000256" key="4">
    <source>
        <dbReference type="ARBA" id="ARBA00022553"/>
    </source>
</evidence>
<dbReference type="GO" id="GO:0005737">
    <property type="term" value="C:cytoplasm"/>
    <property type="evidence" value="ECO:0007669"/>
    <property type="project" value="UniProtKB-SubCell"/>
</dbReference>
<keyword evidence="17" id="KW-1185">Reference proteome</keyword>
<evidence type="ECO:0000256" key="13">
    <source>
        <dbReference type="PIRSR" id="PIRSR610972-2"/>
    </source>
</evidence>
<dbReference type="NCBIfam" id="TIGR01990">
    <property type="entry name" value="bPGM"/>
    <property type="match status" value="1"/>
</dbReference>
<dbReference type="STRING" id="1385514.N782_08775"/>
<dbReference type="EMBL" id="AVBF01000097">
    <property type="protein sequence ID" value="KGP70932.1"/>
    <property type="molecule type" value="Genomic_DNA"/>
</dbReference>
<keyword evidence="8" id="KW-0119">Carbohydrate metabolism</keyword>
<dbReference type="SFLD" id="SFLDS00003">
    <property type="entry name" value="Haloacid_Dehalogenase"/>
    <property type="match status" value="1"/>
</dbReference>
<dbReference type="InterPro" id="IPR010972">
    <property type="entry name" value="Beta-PGM"/>
</dbReference>
<dbReference type="SFLD" id="SFLDG01135">
    <property type="entry name" value="C1.5.6:_HAD__Beta-PGM__Phospha"/>
    <property type="match status" value="1"/>
</dbReference>
<evidence type="ECO:0000256" key="2">
    <source>
        <dbReference type="ARBA" id="ARBA00006171"/>
    </source>
</evidence>
<keyword evidence="6 14" id="KW-0460">Magnesium</keyword>
<feature type="binding site" evidence="14">
    <location>
        <position position="171"/>
    </location>
    <ligand>
        <name>Mg(2+)</name>
        <dbReference type="ChEBI" id="CHEBI:18420"/>
    </ligand>
</feature>
<feature type="binding site" evidence="14">
    <location>
        <position position="10"/>
    </location>
    <ligand>
        <name>Mg(2+)</name>
        <dbReference type="ChEBI" id="CHEBI:18420"/>
    </ligand>
</feature>
<dbReference type="Gene3D" id="1.10.150.240">
    <property type="entry name" value="Putative phosphatase, domain 2"/>
    <property type="match status" value="1"/>
</dbReference>
<evidence type="ECO:0000256" key="9">
    <source>
        <dbReference type="ARBA" id="ARBA00044926"/>
    </source>
</evidence>
<dbReference type="GO" id="GO:0005975">
    <property type="term" value="P:carbohydrate metabolic process"/>
    <property type="evidence" value="ECO:0007669"/>
    <property type="project" value="InterPro"/>
</dbReference>
<evidence type="ECO:0000256" key="1">
    <source>
        <dbReference type="ARBA" id="ARBA00004496"/>
    </source>
</evidence>
<evidence type="ECO:0000256" key="8">
    <source>
        <dbReference type="ARBA" id="ARBA00023277"/>
    </source>
</evidence>
<dbReference type="SUPFAM" id="SSF56784">
    <property type="entry name" value="HAD-like"/>
    <property type="match status" value="1"/>
</dbReference>
<dbReference type="eggNOG" id="COG0637">
    <property type="taxonomic scope" value="Bacteria"/>
</dbReference>
<feature type="binding site" evidence="13">
    <location>
        <begin position="45"/>
        <end position="50"/>
    </location>
    <ligand>
        <name>substrate</name>
    </ligand>
</feature>
<sequence>MGQIQAVIFDLDGVITDTAEYHYLAWKQLADDLGIPMDRSFNEQLKGVGRKESLDKILEHGGKHLTEEEKEFYATKKNEHYKTFIQDITPDDLLPGILDFMKEIKEAGIQTALASASKNAKPVIKRLEVEQYLDTVVDAAQVTNGKPDPEIFIKGADQLSVDPAYCVGVEDAQAGVQAIKAAGMYAVGIGAEEALSQADWVVQQPSQLSLEELKRRLEM</sequence>
<organism evidence="16 17">
    <name type="scientific">Pontibacillus yanchengensis Y32</name>
    <dbReference type="NCBI Taxonomy" id="1385514"/>
    <lineage>
        <taxon>Bacteria</taxon>
        <taxon>Bacillati</taxon>
        <taxon>Bacillota</taxon>
        <taxon>Bacilli</taxon>
        <taxon>Bacillales</taxon>
        <taxon>Bacillaceae</taxon>
        <taxon>Pontibacillus</taxon>
    </lineage>
</organism>
<keyword evidence="4" id="KW-0597">Phosphoprotein</keyword>
<evidence type="ECO:0000256" key="15">
    <source>
        <dbReference type="PIRSR" id="PIRSR610972-4"/>
    </source>
</evidence>
<feature type="active site" description="Proton donor/acceptor" evidence="12">
    <location>
        <position position="12"/>
    </location>
</feature>
<dbReference type="FunFam" id="1.10.150.240:FF:000010">
    <property type="entry name" value="Beta-phosphoglucomutase"/>
    <property type="match status" value="1"/>
</dbReference>
<dbReference type="PANTHER" id="PTHR46193:SF18">
    <property type="entry name" value="HEXITOL PHOSPHATASE B"/>
    <property type="match status" value="1"/>
</dbReference>
<protein>
    <recommendedName>
        <fullName evidence="11">Beta-phosphoglucomutase</fullName>
        <ecNumber evidence="10">5.4.2.6</ecNumber>
    </recommendedName>
</protein>
<dbReference type="Pfam" id="PF00702">
    <property type="entry name" value="Hydrolase"/>
    <property type="match status" value="1"/>
</dbReference>
<keyword evidence="5 14" id="KW-0479">Metal-binding</keyword>
<evidence type="ECO:0000256" key="12">
    <source>
        <dbReference type="PIRSR" id="PIRSR610972-1"/>
    </source>
</evidence>
<dbReference type="NCBIfam" id="TIGR01509">
    <property type="entry name" value="HAD-SF-IA-v3"/>
    <property type="match status" value="1"/>
</dbReference>
<feature type="binding site" evidence="13">
    <location>
        <position position="146"/>
    </location>
    <ligand>
        <name>substrate</name>
    </ligand>
</feature>
<comment type="catalytic activity">
    <reaction evidence="9">
        <text>beta-D-glucose 1-phosphate = beta-D-glucose 6-phosphate</text>
        <dbReference type="Rhea" id="RHEA:20113"/>
        <dbReference type="ChEBI" id="CHEBI:57684"/>
        <dbReference type="ChEBI" id="CHEBI:58247"/>
        <dbReference type="EC" id="5.4.2.6"/>
    </reaction>
</comment>
<name>A0A0A2T587_9BACI</name>
<evidence type="ECO:0000256" key="5">
    <source>
        <dbReference type="ARBA" id="ARBA00022723"/>
    </source>
</evidence>
<dbReference type="RefSeq" id="WP_036824345.1">
    <property type="nucleotide sequence ID" value="NZ_AVBF01000097.1"/>
</dbReference>
<keyword evidence="3" id="KW-0963">Cytoplasm</keyword>
<dbReference type="Gene3D" id="3.40.50.1000">
    <property type="entry name" value="HAD superfamily/HAD-like"/>
    <property type="match status" value="1"/>
</dbReference>
<feature type="binding site" evidence="13">
    <location>
        <position position="53"/>
    </location>
    <ligand>
        <name>substrate</name>
    </ligand>
</feature>
<dbReference type="PANTHER" id="PTHR46193">
    <property type="entry name" value="6-PHOSPHOGLUCONATE PHOSPHATASE"/>
    <property type="match status" value="1"/>
</dbReference>
<dbReference type="GO" id="GO:0008801">
    <property type="term" value="F:beta-phosphoglucomutase activity"/>
    <property type="evidence" value="ECO:0007669"/>
    <property type="project" value="UniProtKB-EC"/>
</dbReference>
<evidence type="ECO:0000256" key="10">
    <source>
        <dbReference type="ARBA" id="ARBA00044968"/>
    </source>
</evidence>
<dbReference type="InterPro" id="IPR023214">
    <property type="entry name" value="HAD_sf"/>
</dbReference>
<dbReference type="SFLD" id="SFLDF00046">
    <property type="entry name" value="beta-phosphoglucomutase"/>
    <property type="match status" value="1"/>
</dbReference>
<gene>
    <name evidence="16" type="ORF">N782_08775</name>
</gene>
<dbReference type="Proteomes" id="UP000030147">
    <property type="component" value="Unassembled WGS sequence"/>
</dbReference>
<dbReference type="InterPro" id="IPR010976">
    <property type="entry name" value="B-phosphoglucomutase_hydrolase"/>
</dbReference>
<dbReference type="NCBIfam" id="TIGR02009">
    <property type="entry name" value="PGMB-YQAB-SF"/>
    <property type="match status" value="1"/>
</dbReference>
<evidence type="ECO:0000256" key="7">
    <source>
        <dbReference type="ARBA" id="ARBA00023235"/>
    </source>
</evidence>
<feature type="binding site" evidence="14">
    <location>
        <position position="170"/>
    </location>
    <ligand>
        <name>Mg(2+)</name>
        <dbReference type="ChEBI" id="CHEBI:18420"/>
    </ligand>
</feature>
<dbReference type="CDD" id="cd02598">
    <property type="entry name" value="HAD_BPGM"/>
    <property type="match status" value="1"/>
</dbReference>
<dbReference type="GO" id="GO:0000287">
    <property type="term" value="F:magnesium ion binding"/>
    <property type="evidence" value="ECO:0007669"/>
    <property type="project" value="InterPro"/>
</dbReference>
<dbReference type="InterPro" id="IPR023198">
    <property type="entry name" value="PGP-like_dom2"/>
</dbReference>
<reference evidence="16 17" key="1">
    <citation type="journal article" date="2015" name="Stand. Genomic Sci.">
        <title>High quality draft genome sequence of the moderately halophilic bacterium Pontibacillus yanchengensis Y32(T) and comparison among Pontibacillus genomes.</title>
        <authorList>
            <person name="Huang J."/>
            <person name="Qiao Z.X."/>
            <person name="Tang J.W."/>
            <person name="Wang G."/>
        </authorList>
    </citation>
    <scope>NUCLEOTIDE SEQUENCE [LARGE SCALE GENOMIC DNA]</scope>
    <source>
        <strain evidence="16 17">Y32</strain>
    </source>
</reference>
<evidence type="ECO:0000256" key="6">
    <source>
        <dbReference type="ARBA" id="ARBA00022842"/>
    </source>
</evidence>
<feature type="active site" description="Proton donor/acceptor" evidence="12">
    <location>
        <position position="10"/>
    </location>
</feature>
<proteinExistence type="inferred from homology"/>
<comment type="cofactor">
    <cofactor evidence="14">
        <name>Mg(2+)</name>
        <dbReference type="ChEBI" id="CHEBI:18420"/>
    </cofactor>
    <text evidence="14">Binds 2 magnesium ions per subunit.</text>
</comment>
<comment type="similarity">
    <text evidence="2">Belongs to the HAD-like hydrolase superfamily. CbbY/CbbZ/Gph/YieH family.</text>
</comment>
<comment type="subcellular location">
    <subcellularLocation>
        <location evidence="1">Cytoplasm</location>
    </subcellularLocation>
</comment>
<feature type="binding site" evidence="13">
    <location>
        <position position="26"/>
    </location>
    <ligand>
        <name>substrate</name>
    </ligand>
</feature>
<evidence type="ECO:0000313" key="17">
    <source>
        <dbReference type="Proteomes" id="UP000030147"/>
    </source>
</evidence>
<dbReference type="OrthoDB" id="9797743at2"/>
<dbReference type="EC" id="5.4.2.6" evidence="10"/>
<accession>A0A0A2T587</accession>
<feature type="binding site" evidence="13">
    <location>
        <position position="77"/>
    </location>
    <ligand>
        <name>substrate</name>
    </ligand>
</feature>
<feature type="binding site" evidence="13">
    <location>
        <begin position="10"/>
        <end position="12"/>
    </location>
    <ligand>
        <name>substrate</name>
    </ligand>
</feature>